<name>A0A835QL17_VANPL</name>
<protein>
    <recommendedName>
        <fullName evidence="4">Transmembrane protein</fullName>
    </recommendedName>
</protein>
<accession>A0A835QL17</accession>
<feature type="transmembrane region" description="Helical" evidence="1">
    <location>
        <begin position="65"/>
        <end position="88"/>
    </location>
</feature>
<keyword evidence="1" id="KW-0472">Membrane</keyword>
<evidence type="ECO:0000256" key="1">
    <source>
        <dbReference type="SAM" id="Phobius"/>
    </source>
</evidence>
<keyword evidence="1" id="KW-1133">Transmembrane helix</keyword>
<reference evidence="2 3" key="1">
    <citation type="journal article" date="2020" name="Nat. Food">
        <title>A phased Vanilla planifolia genome enables genetic improvement of flavour and production.</title>
        <authorList>
            <person name="Hasing T."/>
            <person name="Tang H."/>
            <person name="Brym M."/>
            <person name="Khazi F."/>
            <person name="Huang T."/>
            <person name="Chambers A.H."/>
        </authorList>
    </citation>
    <scope>NUCLEOTIDE SEQUENCE [LARGE SCALE GENOMIC DNA]</scope>
    <source>
        <tissue evidence="2">Leaf</tissue>
    </source>
</reference>
<evidence type="ECO:0000313" key="2">
    <source>
        <dbReference type="EMBL" id="KAG0473503.1"/>
    </source>
</evidence>
<gene>
    <name evidence="2" type="ORF">HPP92_015360</name>
</gene>
<keyword evidence="3" id="KW-1185">Reference proteome</keyword>
<dbReference type="AlphaFoldDB" id="A0A835QL17"/>
<dbReference type="OrthoDB" id="3249161at2759"/>
<dbReference type="EMBL" id="JADCNL010000007">
    <property type="protein sequence ID" value="KAG0473503.1"/>
    <property type="molecule type" value="Genomic_DNA"/>
</dbReference>
<comment type="caution">
    <text evidence="2">The sequence shown here is derived from an EMBL/GenBank/DDBJ whole genome shotgun (WGS) entry which is preliminary data.</text>
</comment>
<dbReference type="PANTHER" id="PTHR31881">
    <property type="match status" value="1"/>
</dbReference>
<dbReference type="Pfam" id="PF04654">
    <property type="entry name" value="DUF599"/>
    <property type="match status" value="1"/>
</dbReference>
<proteinExistence type="predicted"/>
<dbReference type="PANTHER" id="PTHR31881:SF6">
    <property type="entry name" value="OS09G0494600 PROTEIN"/>
    <property type="match status" value="1"/>
</dbReference>
<organism evidence="2 3">
    <name type="scientific">Vanilla planifolia</name>
    <name type="common">Vanilla</name>
    <dbReference type="NCBI Taxonomy" id="51239"/>
    <lineage>
        <taxon>Eukaryota</taxon>
        <taxon>Viridiplantae</taxon>
        <taxon>Streptophyta</taxon>
        <taxon>Embryophyta</taxon>
        <taxon>Tracheophyta</taxon>
        <taxon>Spermatophyta</taxon>
        <taxon>Magnoliopsida</taxon>
        <taxon>Liliopsida</taxon>
        <taxon>Asparagales</taxon>
        <taxon>Orchidaceae</taxon>
        <taxon>Vanilloideae</taxon>
        <taxon>Vanilleae</taxon>
        <taxon>Vanilla</taxon>
    </lineage>
</organism>
<dbReference type="InterPro" id="IPR006747">
    <property type="entry name" value="DUF599"/>
</dbReference>
<feature type="transmembrane region" description="Helical" evidence="1">
    <location>
        <begin position="32"/>
        <end position="53"/>
    </location>
</feature>
<sequence length="195" mass="21418">MDYENVAKQTEPFLQDNDQKNLVVVHGLRNSLVGSCLVASSAFAACVGLLSLSSSVDRVVVIEKCAALLLCFAAVFLCETILVINTLILRDCPVTEEQLAVLLRKAALLSAIGHRLFFAAMPLLLWFFGRCSSSSPVAVVVALYVADVARREKSVRTLRRISYVKNFHLLRNSTTSVLNLSDSTEEMAITPRKKT</sequence>
<keyword evidence="1" id="KW-0812">Transmembrane</keyword>
<evidence type="ECO:0000313" key="3">
    <source>
        <dbReference type="Proteomes" id="UP000636800"/>
    </source>
</evidence>
<evidence type="ECO:0008006" key="4">
    <source>
        <dbReference type="Google" id="ProtNLM"/>
    </source>
</evidence>
<dbReference type="Proteomes" id="UP000636800">
    <property type="component" value="Chromosome 7"/>
</dbReference>